<dbReference type="EMBL" id="JADMLG010000010">
    <property type="protein sequence ID" value="MBH0779349.1"/>
    <property type="molecule type" value="Genomic_DNA"/>
</dbReference>
<organism evidence="2 3">
    <name type="scientific">Nocardia bovistercoris</name>
    <dbReference type="NCBI Taxonomy" id="2785916"/>
    <lineage>
        <taxon>Bacteria</taxon>
        <taxon>Bacillati</taxon>
        <taxon>Actinomycetota</taxon>
        <taxon>Actinomycetes</taxon>
        <taxon>Mycobacteriales</taxon>
        <taxon>Nocardiaceae</taxon>
        <taxon>Nocardia</taxon>
    </lineage>
</organism>
<evidence type="ECO:0000259" key="1">
    <source>
        <dbReference type="Pfam" id="PF12770"/>
    </source>
</evidence>
<keyword evidence="3" id="KW-1185">Reference proteome</keyword>
<sequence length="126" mass="13395">MPSAAGLTLHDGILTVAEVAERDDGGRDFVFLSACHTHSGRAIATDEMISLAAALSYTGWRDTVATLWSVYAERAAVTSERFYRAVDCDGSGGSGAVARALHVAVHALRAEDERPHRWGAFVHIGG</sequence>
<gene>
    <name evidence="2" type="ORF">IT779_24055</name>
</gene>
<accession>A0A931IDC0</accession>
<dbReference type="AlphaFoldDB" id="A0A931IDC0"/>
<feature type="domain" description="CHAT" evidence="1">
    <location>
        <begin position="3"/>
        <end position="125"/>
    </location>
</feature>
<dbReference type="Proteomes" id="UP000655751">
    <property type="component" value="Unassembled WGS sequence"/>
</dbReference>
<reference evidence="2" key="1">
    <citation type="submission" date="2020-11" db="EMBL/GenBank/DDBJ databases">
        <title>Nocardia NEAU-351.nov., a novel actinomycete isolated from the cow dung.</title>
        <authorList>
            <person name="Zhang X."/>
        </authorList>
    </citation>
    <scope>NUCLEOTIDE SEQUENCE</scope>
    <source>
        <strain evidence="2">NEAU-351</strain>
    </source>
</reference>
<name>A0A931IDC0_9NOCA</name>
<evidence type="ECO:0000313" key="3">
    <source>
        <dbReference type="Proteomes" id="UP000655751"/>
    </source>
</evidence>
<dbReference type="Pfam" id="PF12770">
    <property type="entry name" value="CHAT"/>
    <property type="match status" value="1"/>
</dbReference>
<evidence type="ECO:0000313" key="2">
    <source>
        <dbReference type="EMBL" id="MBH0779349.1"/>
    </source>
</evidence>
<comment type="caution">
    <text evidence="2">The sequence shown here is derived from an EMBL/GenBank/DDBJ whole genome shotgun (WGS) entry which is preliminary data.</text>
</comment>
<dbReference type="InterPro" id="IPR024983">
    <property type="entry name" value="CHAT_dom"/>
</dbReference>
<protein>
    <submittedName>
        <fullName evidence="2">CHAT domain-containing protein</fullName>
    </submittedName>
</protein>
<proteinExistence type="predicted"/>